<dbReference type="PANTHER" id="PTHR45669">
    <property type="entry name" value="GLUTAREDOXIN DOMAIN-CONTAINING CYSTEINE-RICH PROTEIN CG12206-RELATED"/>
    <property type="match status" value="1"/>
</dbReference>
<dbReference type="CDD" id="cd03031">
    <property type="entry name" value="GRX_GRX_like"/>
    <property type="match status" value="1"/>
</dbReference>
<evidence type="ECO:0000313" key="4">
    <source>
        <dbReference type="Proteomes" id="UP000594261"/>
    </source>
</evidence>
<dbReference type="Gene3D" id="3.40.30.10">
    <property type="entry name" value="Glutaredoxin"/>
    <property type="match status" value="1"/>
</dbReference>
<dbReference type="InterPro" id="IPR002109">
    <property type="entry name" value="Glutaredoxin"/>
</dbReference>
<dbReference type="SUPFAM" id="SSF52833">
    <property type="entry name" value="Thioredoxin-like"/>
    <property type="match status" value="1"/>
</dbReference>
<dbReference type="OrthoDB" id="423313at2759"/>
<keyword evidence="4" id="KW-1185">Reference proteome</keyword>
<reference evidence="3" key="2">
    <citation type="submission" date="2021-01" db="UniProtKB">
        <authorList>
            <consortium name="EnsemblPlants"/>
        </authorList>
    </citation>
    <scope>IDENTIFICATION</scope>
</reference>
<proteinExistence type="predicted"/>
<dbReference type="EMBL" id="LRBV02000007">
    <property type="status" value="NOT_ANNOTATED_CDS"/>
    <property type="molecule type" value="Genomic_DNA"/>
</dbReference>
<evidence type="ECO:0000313" key="3">
    <source>
        <dbReference type="EnsemblPlants" id="QL07p038690:mrna:CDS:1"/>
    </source>
</evidence>
<dbReference type="FunCoup" id="A0A7N2M5D9">
    <property type="interactions" value="281"/>
</dbReference>
<dbReference type="InterPro" id="IPR036249">
    <property type="entry name" value="Thioredoxin-like_sf"/>
</dbReference>
<evidence type="ECO:0000256" key="1">
    <source>
        <dbReference type="SAM" id="MobiDB-lite"/>
    </source>
</evidence>
<dbReference type="OMA" id="KMVISPV"/>
<dbReference type="Pfam" id="PF23733">
    <property type="entry name" value="GRXCR1-2_C"/>
    <property type="match status" value="1"/>
</dbReference>
<dbReference type="EnsemblPlants" id="QL07p038690:mrna">
    <property type="protein sequence ID" value="QL07p038690:mrna:CDS:1"/>
    <property type="gene ID" value="QL07p038690"/>
</dbReference>
<dbReference type="AlphaFoldDB" id="A0A7N2M5D9"/>
<dbReference type="Pfam" id="PF00462">
    <property type="entry name" value="Glutaredoxin"/>
    <property type="match status" value="1"/>
</dbReference>
<evidence type="ECO:0000259" key="2">
    <source>
        <dbReference type="Pfam" id="PF00462"/>
    </source>
</evidence>
<dbReference type="KEGG" id="qlo:115953422"/>
<feature type="region of interest" description="Disordered" evidence="1">
    <location>
        <begin position="54"/>
        <end position="75"/>
    </location>
</feature>
<gene>
    <name evidence="3" type="primary">LOC115953504</name>
</gene>
<sequence>MGCASSKLFRKELKRELFFNNGGGESLNHVVSLTSSTYGVLNLDDEKPIKECVSETKKLQRSPPPHPPRSRREEPEVINAWELMEGLEEEGIPIPKKSPKPRVFLRGFTDFDSRLSPAKFSGSPKKAMRFSGKENKGRVSLFRSDCSPKSILKSKNFSENSCKAVLNFSYPVKGSPIGAKKVESPGSDLGYLSRRQSYSPLFDPELVENYERELSEEEEQIKRMVSPNAKLRRARNTQVLESSLLHSFVMKCPPGGENAVVIYTTTLRGIRKTFEDCNKVRSIIESYCIQVLERDISMDSGLKEELRGLMGTKDVRVPLVFVKGRLIGGVDEVVKLEEEGKLSTLFDGIPRALGGCEGCAGVRFVMCMNCSGSCKVLDVEQKKMVRCGGCNENGLIQCPICC</sequence>
<protein>
    <recommendedName>
        <fullName evidence="2">Glutaredoxin domain-containing protein</fullName>
    </recommendedName>
</protein>
<name>A0A7N2M5D9_QUELO</name>
<accession>A0A7N2M5D9</accession>
<reference evidence="3 4" key="1">
    <citation type="journal article" date="2016" name="G3 (Bethesda)">
        <title>First Draft Assembly and Annotation of the Genome of a California Endemic Oak Quercus lobata Nee (Fagaceae).</title>
        <authorList>
            <person name="Sork V.L."/>
            <person name="Fitz-Gibbon S.T."/>
            <person name="Puiu D."/>
            <person name="Crepeau M."/>
            <person name="Gugger P.F."/>
            <person name="Sherman R."/>
            <person name="Stevens K."/>
            <person name="Langley C.H."/>
            <person name="Pellegrini M."/>
            <person name="Salzberg S.L."/>
        </authorList>
    </citation>
    <scope>NUCLEOTIDE SEQUENCE [LARGE SCALE GENOMIC DNA]</scope>
    <source>
        <strain evidence="3 4">cv. SW786</strain>
    </source>
</reference>
<dbReference type="PANTHER" id="PTHR45669:SF12">
    <property type="entry name" value="EMB|CAB85507.1"/>
    <property type="match status" value="1"/>
</dbReference>
<dbReference type="PROSITE" id="PS51354">
    <property type="entry name" value="GLUTAREDOXIN_2"/>
    <property type="match status" value="1"/>
</dbReference>
<dbReference type="Gramene" id="QL07p038690:mrna">
    <property type="protein sequence ID" value="QL07p038690:mrna:CDS:1"/>
    <property type="gene ID" value="QL07p038690"/>
</dbReference>
<dbReference type="InParanoid" id="A0A7N2M5D9"/>
<feature type="domain" description="Glutaredoxin" evidence="2">
    <location>
        <begin position="260"/>
        <end position="327"/>
    </location>
</feature>
<dbReference type="Proteomes" id="UP000594261">
    <property type="component" value="Chromosome 7"/>
</dbReference>
<organism evidence="3 4">
    <name type="scientific">Quercus lobata</name>
    <name type="common">Valley oak</name>
    <dbReference type="NCBI Taxonomy" id="97700"/>
    <lineage>
        <taxon>Eukaryota</taxon>
        <taxon>Viridiplantae</taxon>
        <taxon>Streptophyta</taxon>
        <taxon>Embryophyta</taxon>
        <taxon>Tracheophyta</taxon>
        <taxon>Spermatophyta</taxon>
        <taxon>Magnoliopsida</taxon>
        <taxon>eudicotyledons</taxon>
        <taxon>Gunneridae</taxon>
        <taxon>Pentapetalae</taxon>
        <taxon>rosids</taxon>
        <taxon>fabids</taxon>
        <taxon>Fagales</taxon>
        <taxon>Fagaceae</taxon>
        <taxon>Quercus</taxon>
    </lineage>
</organism>